<dbReference type="GO" id="GO:0003688">
    <property type="term" value="F:DNA replication origin binding"/>
    <property type="evidence" value="ECO:0007669"/>
    <property type="project" value="TreeGrafter"/>
</dbReference>
<evidence type="ECO:0000256" key="5">
    <source>
        <dbReference type="ARBA" id="ARBA00023242"/>
    </source>
</evidence>
<comment type="subunit">
    <text evidence="6">ORC is composed of six subunits.</text>
</comment>
<dbReference type="InterPro" id="IPR027417">
    <property type="entry name" value="P-loop_NTPase"/>
</dbReference>
<keyword evidence="6" id="KW-0547">Nucleotide-binding</keyword>
<proteinExistence type="inferred from homology"/>
<keyword evidence="6" id="KW-0067">ATP-binding</keyword>
<keyword evidence="5 6" id="KW-0539">Nucleus</keyword>
<dbReference type="Gene3D" id="1.10.8.60">
    <property type="match status" value="1"/>
</dbReference>
<dbReference type="GO" id="GO:0016887">
    <property type="term" value="F:ATP hydrolysis activity"/>
    <property type="evidence" value="ECO:0007669"/>
    <property type="project" value="InterPro"/>
</dbReference>
<evidence type="ECO:0000256" key="7">
    <source>
        <dbReference type="SAM" id="MobiDB-lite"/>
    </source>
</evidence>
<dbReference type="GO" id="GO:0005524">
    <property type="term" value="F:ATP binding"/>
    <property type="evidence" value="ECO:0007669"/>
    <property type="project" value="UniProtKB-KW"/>
</dbReference>
<reference evidence="11" key="1">
    <citation type="submission" date="2022-11" db="UniProtKB">
        <authorList>
            <consortium name="WormBaseParasite"/>
        </authorList>
    </citation>
    <scope>IDENTIFICATION</scope>
</reference>
<keyword evidence="10" id="KW-1185">Reference proteome</keyword>
<evidence type="ECO:0000256" key="1">
    <source>
        <dbReference type="ARBA" id="ARBA00004123"/>
    </source>
</evidence>
<protein>
    <recommendedName>
        <fullName evidence="6">Origin recognition complex subunit 1</fullName>
    </recommendedName>
</protein>
<organism evidence="10 11">
    <name type="scientific">Ditylenchus dipsaci</name>
    <dbReference type="NCBI Taxonomy" id="166011"/>
    <lineage>
        <taxon>Eukaryota</taxon>
        <taxon>Metazoa</taxon>
        <taxon>Ecdysozoa</taxon>
        <taxon>Nematoda</taxon>
        <taxon>Chromadorea</taxon>
        <taxon>Rhabditida</taxon>
        <taxon>Tylenchina</taxon>
        <taxon>Tylenchomorpha</taxon>
        <taxon>Sphaerularioidea</taxon>
        <taxon>Anguinidae</taxon>
        <taxon>Anguininae</taxon>
        <taxon>Ditylenchus</taxon>
    </lineage>
</organism>
<feature type="compositionally biased region" description="Polar residues" evidence="7">
    <location>
        <begin position="188"/>
        <end position="202"/>
    </location>
</feature>
<dbReference type="Pfam" id="PF00004">
    <property type="entry name" value="AAA"/>
    <property type="match status" value="1"/>
</dbReference>
<feature type="compositionally biased region" description="Polar residues" evidence="7">
    <location>
        <begin position="13"/>
        <end position="29"/>
    </location>
</feature>
<comment type="function">
    <text evidence="6">Component of the origin recognition complex (ORC) that binds origins of replication. DNA-binding is ATP-dependent, however specific DNA sequences that define origins of replication have not been identified so far. ORC is required to assemble the pre-replication complex necessary to initiate DNA replication.</text>
</comment>
<evidence type="ECO:0000313" key="11">
    <source>
        <dbReference type="WBParaSite" id="jg22197"/>
    </source>
</evidence>
<dbReference type="InterPro" id="IPR054425">
    <property type="entry name" value="Cdc6_ORC1-like_ATPase_lid"/>
</dbReference>
<evidence type="ECO:0000259" key="9">
    <source>
        <dbReference type="Pfam" id="PF22606"/>
    </source>
</evidence>
<keyword evidence="4 6" id="KW-0238">DNA-binding</keyword>
<dbReference type="SUPFAM" id="SSF52540">
    <property type="entry name" value="P-loop containing nucleoside triphosphate hydrolases"/>
    <property type="match status" value="1"/>
</dbReference>
<feature type="domain" description="Cdc6/ORC1-like ATPase lid" evidence="9">
    <location>
        <begin position="445"/>
        <end position="497"/>
    </location>
</feature>
<evidence type="ECO:0000256" key="4">
    <source>
        <dbReference type="ARBA" id="ARBA00023125"/>
    </source>
</evidence>
<name>A0A915DRN8_9BILA</name>
<dbReference type="PANTHER" id="PTHR10763">
    <property type="entry name" value="CELL DIVISION CONTROL PROTEIN 6-RELATED"/>
    <property type="match status" value="1"/>
</dbReference>
<evidence type="ECO:0000259" key="8">
    <source>
        <dbReference type="Pfam" id="PF00004"/>
    </source>
</evidence>
<evidence type="ECO:0000256" key="6">
    <source>
        <dbReference type="RuleBase" id="RU365058"/>
    </source>
</evidence>
<dbReference type="InterPro" id="IPR050311">
    <property type="entry name" value="ORC1/CDC6"/>
</dbReference>
<dbReference type="Proteomes" id="UP000887574">
    <property type="component" value="Unplaced"/>
</dbReference>
<sequence length="723" mass="81182">MDNNDKKSDEITDQSPRTRSSSRRLNSGTPRKILYSPSPIKKHVPNQGSIAQVAVSRHSAAKNQVSSKSPARRRIIADVSTGKKSLLKSTLPDQSVDIVSVSSDSTPSPNKKRRSISVGRVASKSPCSLRKTNANEVVMDSPSKNSSNSRRSGRLSVKEKKEYKELFPQAVHKSVTPVKPKPSPKHGLSTSEKASPDSSNKAQKVINFNEEDDADGSGKKASKGRLSKSRRVLNDDFSLMEDRDNSPLDPLLTKIENLQIAKKVSESAKKIDFDRDMALDSPPCSSSNQQERPERSTLEQIKERLHTSEVPEKMLNRETECSYIQKYILNGIKKSGQSQSLYISGVPGTGKTASVLKVVDTNAQQKLNQMFSFVRKKPVILLIDELDMLLTKKQEVVYSVFNWAAIPESKVNIIAISNTLDLPERALSQRVASRLGSNRLCFQPYDHNQITEIIQYRISHCPAIGKAAVEYAARKIASLSGDLRKALELVRRSIEIAVDEFLKTDREKEQELTFSHVNQAIQESTSSIRVEMCLGMSHHEEALFRAMTRDLHKSALEEAVFYRLLDEYKEVCFGFGLEPLSSSALFRLLLEMASSRIFNLSPEAGEMNRKIQLGFSLPEAQFCVRQLDLRKNNQDNPQEFARAAVLMLTDWKTRFVNEPAALSFVEYFEKTWLHSPLSGWYEGFSAYSSTNNGLESKNGELKKVQRRRGLPLAQFITICRYDS</sequence>
<feature type="compositionally biased region" description="Basic and acidic residues" evidence="7">
    <location>
        <begin position="156"/>
        <end position="165"/>
    </location>
</feature>
<accession>A0A915DRN8</accession>
<feature type="domain" description="ATPase AAA-type core" evidence="8">
    <location>
        <begin position="345"/>
        <end position="435"/>
    </location>
</feature>
<feature type="region of interest" description="Disordered" evidence="7">
    <location>
        <begin position="99"/>
        <end position="228"/>
    </location>
</feature>
<keyword evidence="3 6" id="KW-0235">DNA replication</keyword>
<dbReference type="GO" id="GO:0005664">
    <property type="term" value="C:nuclear origin of replication recognition complex"/>
    <property type="evidence" value="ECO:0007669"/>
    <property type="project" value="TreeGrafter"/>
</dbReference>
<evidence type="ECO:0000313" key="10">
    <source>
        <dbReference type="Proteomes" id="UP000887574"/>
    </source>
</evidence>
<feature type="region of interest" description="Disordered" evidence="7">
    <location>
        <begin position="55"/>
        <end position="74"/>
    </location>
</feature>
<feature type="region of interest" description="Disordered" evidence="7">
    <location>
        <begin position="1"/>
        <end position="45"/>
    </location>
</feature>
<dbReference type="WBParaSite" id="jg22197">
    <property type="protein sequence ID" value="jg22197"/>
    <property type="gene ID" value="jg22197"/>
</dbReference>
<dbReference type="PANTHER" id="PTHR10763:SF23">
    <property type="entry name" value="ORIGIN RECOGNITION COMPLEX SUBUNIT 1"/>
    <property type="match status" value="1"/>
</dbReference>
<comment type="similarity">
    <text evidence="2 6">Belongs to the ORC1 family.</text>
</comment>
<dbReference type="Gene3D" id="3.40.50.300">
    <property type="entry name" value="P-loop containing nucleotide triphosphate hydrolases"/>
    <property type="match status" value="1"/>
</dbReference>
<comment type="subcellular location">
    <subcellularLocation>
        <location evidence="1 6">Nucleus</location>
    </subcellularLocation>
</comment>
<evidence type="ECO:0000256" key="2">
    <source>
        <dbReference type="ARBA" id="ARBA00008398"/>
    </source>
</evidence>
<feature type="region of interest" description="Disordered" evidence="7">
    <location>
        <begin position="273"/>
        <end position="298"/>
    </location>
</feature>
<feature type="compositionally biased region" description="Low complexity" evidence="7">
    <location>
        <begin position="141"/>
        <end position="150"/>
    </location>
</feature>
<dbReference type="GO" id="GO:0006270">
    <property type="term" value="P:DNA replication initiation"/>
    <property type="evidence" value="ECO:0007669"/>
    <property type="project" value="TreeGrafter"/>
</dbReference>
<dbReference type="AlphaFoldDB" id="A0A915DRN8"/>
<dbReference type="GO" id="GO:0033314">
    <property type="term" value="P:mitotic DNA replication checkpoint signaling"/>
    <property type="evidence" value="ECO:0007669"/>
    <property type="project" value="TreeGrafter"/>
</dbReference>
<dbReference type="Pfam" id="PF22606">
    <property type="entry name" value="Cdc6-ORC-like_ATPase_lid"/>
    <property type="match status" value="1"/>
</dbReference>
<dbReference type="InterPro" id="IPR003959">
    <property type="entry name" value="ATPase_AAA_core"/>
</dbReference>
<evidence type="ECO:0000256" key="3">
    <source>
        <dbReference type="ARBA" id="ARBA00022705"/>
    </source>
</evidence>
<feature type="compositionally biased region" description="Basic and acidic residues" evidence="7">
    <location>
        <begin position="1"/>
        <end position="10"/>
    </location>
</feature>
<feature type="compositionally biased region" description="Low complexity" evidence="7">
    <location>
        <begin position="99"/>
        <end position="109"/>
    </location>
</feature>